<gene>
    <name evidence="1" type="ORF">BS47DRAFT_10932</name>
</gene>
<dbReference type="Gene3D" id="3.90.1140.10">
    <property type="entry name" value="Cyclic phosphodiesterase"/>
    <property type="match status" value="1"/>
</dbReference>
<organism evidence="1 2">
    <name type="scientific">Hydnum rufescens UP504</name>
    <dbReference type="NCBI Taxonomy" id="1448309"/>
    <lineage>
        <taxon>Eukaryota</taxon>
        <taxon>Fungi</taxon>
        <taxon>Dikarya</taxon>
        <taxon>Basidiomycota</taxon>
        <taxon>Agaricomycotina</taxon>
        <taxon>Agaricomycetes</taxon>
        <taxon>Cantharellales</taxon>
        <taxon>Hydnaceae</taxon>
        <taxon>Hydnum</taxon>
    </lineage>
</organism>
<sequence>MSGPADNNRNASSDPKLESATLDLSLNITWHQDETWSFINDLRTRHYPQDLLVNGAHVGLFARLTVRANDLAEIIKDLEEIVSKYRQFEFTFEAVGKKPWNKLIGIPVRSPQLKRLRAELNDRWMPRGITNSSERGYNPHATIHARVSKAEAQSHLPAVRRAVEERVRSRGRMKGRAVGVDLLEDKEGSHGASLSLFRLVEGL</sequence>
<keyword evidence="2" id="KW-1185">Reference proteome</keyword>
<dbReference type="SUPFAM" id="SSF55144">
    <property type="entry name" value="LigT-like"/>
    <property type="match status" value="1"/>
</dbReference>
<comment type="caution">
    <text evidence="1">The sequence shown here is derived from an EMBL/GenBank/DDBJ whole genome shotgun (WGS) entry which is preliminary data.</text>
</comment>
<dbReference type="InterPro" id="IPR009097">
    <property type="entry name" value="Cyclic_Pdiesterase"/>
</dbReference>
<dbReference type="OrthoDB" id="3245928at2759"/>
<evidence type="ECO:0008006" key="3">
    <source>
        <dbReference type="Google" id="ProtNLM"/>
    </source>
</evidence>
<accession>A0A9P6E2J6</accession>
<protein>
    <recommendedName>
        <fullName evidence="3">2'-5' RNA ligase family protein</fullName>
    </recommendedName>
</protein>
<dbReference type="AlphaFoldDB" id="A0A9P6E2J6"/>
<evidence type="ECO:0000313" key="1">
    <source>
        <dbReference type="EMBL" id="KAF9521108.1"/>
    </source>
</evidence>
<evidence type="ECO:0000313" key="2">
    <source>
        <dbReference type="Proteomes" id="UP000886523"/>
    </source>
</evidence>
<proteinExistence type="predicted"/>
<name>A0A9P6E2J6_9AGAM</name>
<dbReference type="EMBL" id="MU128909">
    <property type="protein sequence ID" value="KAF9521108.1"/>
    <property type="molecule type" value="Genomic_DNA"/>
</dbReference>
<dbReference type="Proteomes" id="UP000886523">
    <property type="component" value="Unassembled WGS sequence"/>
</dbReference>
<reference evidence="1" key="1">
    <citation type="journal article" date="2020" name="Nat. Commun.">
        <title>Large-scale genome sequencing of mycorrhizal fungi provides insights into the early evolution of symbiotic traits.</title>
        <authorList>
            <person name="Miyauchi S."/>
            <person name="Kiss E."/>
            <person name="Kuo A."/>
            <person name="Drula E."/>
            <person name="Kohler A."/>
            <person name="Sanchez-Garcia M."/>
            <person name="Morin E."/>
            <person name="Andreopoulos B."/>
            <person name="Barry K.W."/>
            <person name="Bonito G."/>
            <person name="Buee M."/>
            <person name="Carver A."/>
            <person name="Chen C."/>
            <person name="Cichocki N."/>
            <person name="Clum A."/>
            <person name="Culley D."/>
            <person name="Crous P.W."/>
            <person name="Fauchery L."/>
            <person name="Girlanda M."/>
            <person name="Hayes R.D."/>
            <person name="Keri Z."/>
            <person name="LaButti K."/>
            <person name="Lipzen A."/>
            <person name="Lombard V."/>
            <person name="Magnuson J."/>
            <person name="Maillard F."/>
            <person name="Murat C."/>
            <person name="Nolan M."/>
            <person name="Ohm R.A."/>
            <person name="Pangilinan J."/>
            <person name="Pereira M.F."/>
            <person name="Perotto S."/>
            <person name="Peter M."/>
            <person name="Pfister S."/>
            <person name="Riley R."/>
            <person name="Sitrit Y."/>
            <person name="Stielow J.B."/>
            <person name="Szollosi G."/>
            <person name="Zifcakova L."/>
            <person name="Stursova M."/>
            <person name="Spatafora J.W."/>
            <person name="Tedersoo L."/>
            <person name="Vaario L.M."/>
            <person name="Yamada A."/>
            <person name="Yan M."/>
            <person name="Wang P."/>
            <person name="Xu J."/>
            <person name="Bruns T."/>
            <person name="Baldrian P."/>
            <person name="Vilgalys R."/>
            <person name="Dunand C."/>
            <person name="Henrissat B."/>
            <person name="Grigoriev I.V."/>
            <person name="Hibbett D."/>
            <person name="Nagy L.G."/>
            <person name="Martin F.M."/>
        </authorList>
    </citation>
    <scope>NUCLEOTIDE SEQUENCE</scope>
    <source>
        <strain evidence="1">UP504</strain>
    </source>
</reference>
<dbReference type="Pfam" id="PF13563">
    <property type="entry name" value="2_5_RNA_ligase2"/>
    <property type="match status" value="1"/>
</dbReference>